<reference evidence="1 2" key="1">
    <citation type="submission" date="2024-01" db="EMBL/GenBank/DDBJ databases">
        <title>The genome of the rayed Mediterranean limpet Patella caerulea (Linnaeus, 1758).</title>
        <authorList>
            <person name="Anh-Thu Weber A."/>
            <person name="Halstead-Nussloch G."/>
        </authorList>
    </citation>
    <scope>NUCLEOTIDE SEQUENCE [LARGE SCALE GENOMIC DNA]</scope>
    <source>
        <strain evidence="1">AATW-2023a</strain>
        <tissue evidence="1">Whole specimen</tissue>
    </source>
</reference>
<keyword evidence="2" id="KW-1185">Reference proteome</keyword>
<proteinExistence type="predicted"/>
<dbReference type="PANTHER" id="PTHR33524:SF2">
    <property type="entry name" value="SET DOMAIN-CONTAINING PROTEIN 9"/>
    <property type="match status" value="1"/>
</dbReference>
<evidence type="ECO:0000313" key="1">
    <source>
        <dbReference type="EMBL" id="KAK6188217.1"/>
    </source>
</evidence>
<accession>A0AAN8QCE7</accession>
<comment type="caution">
    <text evidence="1">The sequence shown here is derived from an EMBL/GenBank/DDBJ whole genome shotgun (WGS) entry which is preliminary data.</text>
</comment>
<dbReference type="AlphaFoldDB" id="A0AAN8QCE7"/>
<evidence type="ECO:0000313" key="2">
    <source>
        <dbReference type="Proteomes" id="UP001347796"/>
    </source>
</evidence>
<dbReference type="CDD" id="cd10537">
    <property type="entry name" value="SET_SETD9"/>
    <property type="match status" value="1"/>
</dbReference>
<organism evidence="1 2">
    <name type="scientific">Patella caerulea</name>
    <name type="common">Rayed Mediterranean limpet</name>
    <dbReference type="NCBI Taxonomy" id="87958"/>
    <lineage>
        <taxon>Eukaryota</taxon>
        <taxon>Metazoa</taxon>
        <taxon>Spiralia</taxon>
        <taxon>Lophotrochozoa</taxon>
        <taxon>Mollusca</taxon>
        <taxon>Gastropoda</taxon>
        <taxon>Patellogastropoda</taxon>
        <taxon>Patelloidea</taxon>
        <taxon>Patellidae</taxon>
        <taxon>Patella</taxon>
    </lineage>
</organism>
<evidence type="ECO:0008006" key="3">
    <source>
        <dbReference type="Google" id="ProtNLM"/>
    </source>
</evidence>
<dbReference type="InterPro" id="IPR040415">
    <property type="entry name" value="SETD9"/>
</dbReference>
<protein>
    <recommendedName>
        <fullName evidence="3">SET domain-containing protein 9</fullName>
    </recommendedName>
</protein>
<name>A0AAN8QCE7_PATCE</name>
<dbReference type="Proteomes" id="UP001347796">
    <property type="component" value="Unassembled WGS sequence"/>
</dbReference>
<dbReference type="EMBL" id="JAZGQO010000003">
    <property type="protein sequence ID" value="KAK6188217.1"/>
    <property type="molecule type" value="Genomic_DNA"/>
</dbReference>
<dbReference type="PANTHER" id="PTHR33524">
    <property type="entry name" value="C5ORF35"/>
    <property type="match status" value="1"/>
</dbReference>
<gene>
    <name evidence="1" type="ORF">SNE40_004446</name>
</gene>
<sequence>MIKRVIEKWKQYKYRFVPWIALNLKDRSIRAVPSKSSDEVIPKIEALQFLETLFQAFDASEKYDNKKYKVKGHNGQDSSRLYTDKSRISLRNVSVMSDVAGFTIGRKVSGLAHGGTGVFVTSGTVPVHTVVAMYPGTLYYNYEPILLQSINNPFIFRCLDGLLIDGNDQGISKYLYRSCSNRDRVGPYLMCDRSWLSAHPNNPLAIGQYVNNQSKRHSANVAYQEIIVPKDFPFSLKKYIPNLYYSASIDNPEEIRLTRLVVLVSTRTIECGEELFSTYFTVVY</sequence>